<evidence type="ECO:0000256" key="2">
    <source>
        <dbReference type="ARBA" id="ARBA00022670"/>
    </source>
</evidence>
<accession>A0A6A4KNP6</accession>
<keyword evidence="4 7" id="KW-0378">Hydrolase</keyword>
<evidence type="ECO:0000259" key="10">
    <source>
        <dbReference type="Pfam" id="PF05922"/>
    </source>
</evidence>
<dbReference type="InterPro" id="IPR000209">
    <property type="entry name" value="Peptidase_S8/S53_dom"/>
</dbReference>
<evidence type="ECO:0000256" key="8">
    <source>
        <dbReference type="SAM" id="Phobius"/>
    </source>
</evidence>
<feature type="active site" description="Charge relay system" evidence="6 7">
    <location>
        <position position="632"/>
    </location>
</feature>
<dbReference type="InterPro" id="IPR010259">
    <property type="entry name" value="S8pro/Inhibitor_I9"/>
</dbReference>
<dbReference type="Pfam" id="PF00082">
    <property type="entry name" value="Peptidase_S8"/>
    <property type="match status" value="1"/>
</dbReference>
<dbReference type="AlphaFoldDB" id="A0A6A4KNP6"/>
<dbReference type="Proteomes" id="UP000428333">
    <property type="component" value="Linkage Group LG13"/>
</dbReference>
<dbReference type="InterPro" id="IPR036852">
    <property type="entry name" value="Peptidase_S8/S53_dom_sf"/>
</dbReference>
<dbReference type="PROSITE" id="PS51892">
    <property type="entry name" value="SUBTILASE"/>
    <property type="match status" value="1"/>
</dbReference>
<dbReference type="Gene3D" id="3.50.30.30">
    <property type="match status" value="1"/>
</dbReference>
<dbReference type="PROSITE" id="PS00138">
    <property type="entry name" value="SUBTILASE_SER"/>
    <property type="match status" value="1"/>
</dbReference>
<feature type="domain" description="Subtilisin-like protease fibronectin type-III" evidence="11">
    <location>
        <begin position="748"/>
        <end position="843"/>
    </location>
</feature>
<feature type="active site" description="Charge relay system" evidence="6 7">
    <location>
        <position position="295"/>
    </location>
</feature>
<evidence type="ECO:0000256" key="6">
    <source>
        <dbReference type="PIRSR" id="PIRSR615500-1"/>
    </source>
</evidence>
<keyword evidence="5 7" id="KW-0720">Serine protease</keyword>
<dbReference type="FunFam" id="3.30.70.80:FF:000002">
    <property type="entry name" value="Subtilisin-like protease SBT5.3"/>
    <property type="match status" value="1"/>
</dbReference>
<evidence type="ECO:0008006" key="14">
    <source>
        <dbReference type="Google" id="ProtNLM"/>
    </source>
</evidence>
<comment type="similarity">
    <text evidence="1 7">Belongs to the peptidase S8 family.</text>
</comment>
<dbReference type="PANTHER" id="PTHR10795">
    <property type="entry name" value="PROPROTEIN CONVERTASE SUBTILISIN/KEXIN"/>
    <property type="match status" value="1"/>
</dbReference>
<dbReference type="FunFam" id="2.60.40.2310:FF:000001">
    <property type="entry name" value="Subtilisin-like protease SBT1.5"/>
    <property type="match status" value="1"/>
</dbReference>
<organism evidence="12 13">
    <name type="scientific">Rhododendron williamsianum</name>
    <dbReference type="NCBI Taxonomy" id="262921"/>
    <lineage>
        <taxon>Eukaryota</taxon>
        <taxon>Viridiplantae</taxon>
        <taxon>Streptophyta</taxon>
        <taxon>Embryophyta</taxon>
        <taxon>Tracheophyta</taxon>
        <taxon>Spermatophyta</taxon>
        <taxon>Magnoliopsida</taxon>
        <taxon>eudicotyledons</taxon>
        <taxon>Gunneridae</taxon>
        <taxon>Pentapetalae</taxon>
        <taxon>asterids</taxon>
        <taxon>Ericales</taxon>
        <taxon>Ericaceae</taxon>
        <taxon>Ericoideae</taxon>
        <taxon>Rhodoreae</taxon>
        <taxon>Rhododendron</taxon>
    </lineage>
</organism>
<feature type="active site" description="Charge relay system" evidence="6 7">
    <location>
        <position position="176"/>
    </location>
</feature>
<dbReference type="CDD" id="cd02120">
    <property type="entry name" value="PA_subtilisin_like"/>
    <property type="match status" value="1"/>
</dbReference>
<keyword evidence="13" id="KW-1185">Reference proteome</keyword>
<evidence type="ECO:0000256" key="5">
    <source>
        <dbReference type="ARBA" id="ARBA00022825"/>
    </source>
</evidence>
<feature type="transmembrane region" description="Helical" evidence="8">
    <location>
        <begin position="12"/>
        <end position="31"/>
    </location>
</feature>
<evidence type="ECO:0000259" key="9">
    <source>
        <dbReference type="Pfam" id="PF00082"/>
    </source>
</evidence>
<dbReference type="SUPFAM" id="SSF52743">
    <property type="entry name" value="Subtilisin-like"/>
    <property type="match status" value="1"/>
</dbReference>
<proteinExistence type="inferred from homology"/>
<feature type="non-terminal residue" evidence="12">
    <location>
        <position position="1"/>
    </location>
</feature>
<dbReference type="OrthoDB" id="206201at2759"/>
<dbReference type="InterPro" id="IPR034197">
    <property type="entry name" value="Peptidases_S8_3"/>
</dbReference>
<dbReference type="PRINTS" id="PR00723">
    <property type="entry name" value="SUBTILISIN"/>
</dbReference>
<comment type="caution">
    <text evidence="12">The sequence shown here is derived from an EMBL/GenBank/DDBJ whole genome shotgun (WGS) entry which is preliminary data.</text>
</comment>
<dbReference type="Gene3D" id="3.40.50.200">
    <property type="entry name" value="Peptidase S8/S53 domain"/>
    <property type="match status" value="1"/>
</dbReference>
<reference evidence="12 13" key="1">
    <citation type="journal article" date="2019" name="Genome Biol. Evol.">
        <title>The Rhododendron genome and chromosomal organization provide insight into shared whole-genome duplications across the heath family (Ericaceae).</title>
        <authorList>
            <person name="Soza V.L."/>
            <person name="Lindsley D."/>
            <person name="Waalkes A."/>
            <person name="Ramage E."/>
            <person name="Patwardhan R.P."/>
            <person name="Burton J.N."/>
            <person name="Adey A."/>
            <person name="Kumar A."/>
            <person name="Qiu R."/>
            <person name="Shendure J."/>
            <person name="Hall B."/>
        </authorList>
    </citation>
    <scope>NUCLEOTIDE SEQUENCE [LARGE SCALE GENOMIC DNA]</scope>
    <source>
        <strain evidence="12">RSF 1966-606</strain>
    </source>
</reference>
<dbReference type="Pfam" id="PF17766">
    <property type="entry name" value="fn3_6"/>
    <property type="match status" value="1"/>
</dbReference>
<evidence type="ECO:0000259" key="11">
    <source>
        <dbReference type="Pfam" id="PF17766"/>
    </source>
</evidence>
<dbReference type="GO" id="GO:0006508">
    <property type="term" value="P:proteolysis"/>
    <property type="evidence" value="ECO:0007669"/>
    <property type="project" value="UniProtKB-KW"/>
</dbReference>
<keyword evidence="8" id="KW-1133">Transmembrane helix</keyword>
<dbReference type="FunFam" id="3.50.30.30:FF:000005">
    <property type="entry name" value="subtilisin-like protease SBT1.5"/>
    <property type="match status" value="1"/>
</dbReference>
<dbReference type="Pfam" id="PF05922">
    <property type="entry name" value="Inhibitor_I9"/>
    <property type="match status" value="1"/>
</dbReference>
<evidence type="ECO:0000256" key="3">
    <source>
        <dbReference type="ARBA" id="ARBA00022729"/>
    </source>
</evidence>
<dbReference type="InterPro" id="IPR023828">
    <property type="entry name" value="Peptidase_S8_Ser-AS"/>
</dbReference>
<protein>
    <recommendedName>
        <fullName evidence="14">Subtilisin-like protease fibronectin type-III domain-containing protein</fullName>
    </recommendedName>
</protein>
<keyword evidence="8" id="KW-0472">Membrane</keyword>
<dbReference type="InterPro" id="IPR041469">
    <property type="entry name" value="Subtilisin-like_FN3"/>
</dbReference>
<dbReference type="CDD" id="cd04852">
    <property type="entry name" value="Peptidases_S8_3"/>
    <property type="match status" value="1"/>
</dbReference>
<feature type="domain" description="Inhibitor I9" evidence="10">
    <location>
        <begin position="63"/>
        <end position="141"/>
    </location>
</feature>
<dbReference type="InterPro" id="IPR037045">
    <property type="entry name" value="S8pro/Inhibitor_I9_sf"/>
</dbReference>
<name>A0A6A4KNP6_9ERIC</name>
<dbReference type="EMBL" id="QEFC01003700">
    <property type="protein sequence ID" value="KAE9447335.1"/>
    <property type="molecule type" value="Genomic_DNA"/>
</dbReference>
<dbReference type="InterPro" id="IPR015500">
    <property type="entry name" value="Peptidase_S8_subtilisin-rel"/>
</dbReference>
<evidence type="ECO:0000313" key="12">
    <source>
        <dbReference type="EMBL" id="KAE9447335.1"/>
    </source>
</evidence>
<dbReference type="Gene3D" id="3.30.70.80">
    <property type="entry name" value="Peptidase S8 propeptide/proteinase inhibitor I9"/>
    <property type="match status" value="1"/>
</dbReference>
<evidence type="ECO:0000256" key="1">
    <source>
        <dbReference type="ARBA" id="ARBA00011073"/>
    </source>
</evidence>
<sequence>MEKTLPTCITATIYLYFPSLLLIHFSHGFFMEFQSHSSLSSSPCYSTTGHCSTCFLKQCGFWVHIVYMGERQHDEPELLTDSHHGILSDILGSQEAAVESMLYSYKHGFSGFAAVLKPHQAALIADLPGVVHVVPNRILSLQTTRSWDFLQVKPQVVNGILEKGQSGGGSIIGILDTGWYGNVVDVCWFQLFGSIMVLDSVVQEYGLNRKALEMWGWERFLLIGKGYAKEEKNSVVPIVTGSIPSFFISLTQCHNTLGRKIIGARWYLKGYEAEFGKINTSDAVEYLSPRDASGHGTHTASTAAGALVDNVSFMGLAKGTARGGAPSAWLSIYKVCWSTGGCSSADLLAAFDDAIFDGVDVISASLGSSPPLASYVDDVLSIGSFHATAKGISVVCSAGNSGPYPQTVINTAPWVITVAANTIDRAFPTAIMMGNNQTVVGQALYTGNNINKFYPIVYGEDIAYADSDEDSARSCDAGSLNVTLARGKVVLCFQSRSQKTAANAARTILEMQGVGVIYAQYPAKDVTLAHGIPLVQVDFTVGTYLLNYMEATRDPVVKFSFTKTVVGRQVSPEVAFFSSRGPSSLSPTVLKPDVAAPGVNILAAWTPIASSQSFDTTKNQLPLNFKFESGTSMSCPHISGIVALLKAIHPTWSPAAIKSALITTASLKDEYSLTAVAEGAPDKKADPFDYGGGHVDPNRAIAPGLIYDMKVPDYVQFLCSMGYNDTAISNIAKAPNKCRSKAKNLLLNLNLPSITIPEMKNSVTVSRTVTNVGPAISVYVARIEAPPGVNVIVEPSVLSFNLTSKKLKFKVTFCSLLRIQGRYTFGNLFWEDGSHVVRIPLIVRPIIEYYYPEV</sequence>
<evidence type="ECO:0000313" key="13">
    <source>
        <dbReference type="Proteomes" id="UP000428333"/>
    </source>
</evidence>
<keyword evidence="8" id="KW-0812">Transmembrane</keyword>
<evidence type="ECO:0000256" key="4">
    <source>
        <dbReference type="ARBA" id="ARBA00022801"/>
    </source>
</evidence>
<keyword evidence="2 7" id="KW-0645">Protease</keyword>
<dbReference type="Gene3D" id="2.60.40.2310">
    <property type="match status" value="1"/>
</dbReference>
<keyword evidence="3" id="KW-0732">Signal</keyword>
<dbReference type="GO" id="GO:0004252">
    <property type="term" value="F:serine-type endopeptidase activity"/>
    <property type="evidence" value="ECO:0007669"/>
    <property type="project" value="UniProtKB-UniRule"/>
</dbReference>
<gene>
    <name evidence="12" type="ORF">C3L33_20783</name>
</gene>
<feature type="domain" description="Peptidase S8/S53" evidence="9">
    <location>
        <begin position="280"/>
        <end position="674"/>
    </location>
</feature>
<evidence type="ECO:0000256" key="7">
    <source>
        <dbReference type="PROSITE-ProRule" id="PRU01240"/>
    </source>
</evidence>
<dbReference type="InterPro" id="IPR045051">
    <property type="entry name" value="SBT"/>
</dbReference>